<keyword evidence="2" id="KW-1185">Reference proteome</keyword>
<dbReference type="VEuPathDB" id="FungiDB:ASPBRDRAFT_43432"/>
<dbReference type="RefSeq" id="XP_067479279.1">
    <property type="nucleotide sequence ID" value="XM_067624996.1"/>
</dbReference>
<dbReference type="AlphaFoldDB" id="A0A1L9UK22"/>
<dbReference type="Proteomes" id="UP000184499">
    <property type="component" value="Unassembled WGS sequence"/>
</dbReference>
<protein>
    <recommendedName>
        <fullName evidence="3">F-box domain-containing protein</fullName>
    </recommendedName>
</protein>
<dbReference type="GeneID" id="93577484"/>
<gene>
    <name evidence="1" type="ORF">ASPBRDRAFT_43432</name>
</gene>
<dbReference type="EMBL" id="KV878684">
    <property type="protein sequence ID" value="OJJ72031.1"/>
    <property type="molecule type" value="Genomic_DNA"/>
</dbReference>
<dbReference type="PANTHER" id="PTHR42085">
    <property type="entry name" value="F-BOX DOMAIN-CONTAINING PROTEIN"/>
    <property type="match status" value="1"/>
</dbReference>
<evidence type="ECO:0000313" key="1">
    <source>
        <dbReference type="EMBL" id="OJJ72031.1"/>
    </source>
</evidence>
<reference evidence="2" key="1">
    <citation type="journal article" date="2017" name="Genome Biol.">
        <title>Comparative genomics reveals high biological diversity and specific adaptations in the industrially and medically important fungal genus Aspergillus.</title>
        <authorList>
            <person name="de Vries R.P."/>
            <person name="Riley R."/>
            <person name="Wiebenga A."/>
            <person name="Aguilar-Osorio G."/>
            <person name="Amillis S."/>
            <person name="Uchima C.A."/>
            <person name="Anderluh G."/>
            <person name="Asadollahi M."/>
            <person name="Askin M."/>
            <person name="Barry K."/>
            <person name="Battaglia E."/>
            <person name="Bayram O."/>
            <person name="Benocci T."/>
            <person name="Braus-Stromeyer S.A."/>
            <person name="Caldana C."/>
            <person name="Canovas D."/>
            <person name="Cerqueira G.C."/>
            <person name="Chen F."/>
            <person name="Chen W."/>
            <person name="Choi C."/>
            <person name="Clum A."/>
            <person name="Dos Santos R.A."/>
            <person name="Damasio A.R."/>
            <person name="Diallinas G."/>
            <person name="Emri T."/>
            <person name="Fekete E."/>
            <person name="Flipphi M."/>
            <person name="Freyberg S."/>
            <person name="Gallo A."/>
            <person name="Gournas C."/>
            <person name="Habgood R."/>
            <person name="Hainaut M."/>
            <person name="Harispe M.L."/>
            <person name="Henrissat B."/>
            <person name="Hilden K.S."/>
            <person name="Hope R."/>
            <person name="Hossain A."/>
            <person name="Karabika E."/>
            <person name="Karaffa L."/>
            <person name="Karanyi Z."/>
            <person name="Krasevec N."/>
            <person name="Kuo A."/>
            <person name="Kusch H."/>
            <person name="LaButti K."/>
            <person name="Lagendijk E.L."/>
            <person name="Lapidus A."/>
            <person name="Levasseur A."/>
            <person name="Lindquist E."/>
            <person name="Lipzen A."/>
            <person name="Logrieco A.F."/>
            <person name="MacCabe A."/>
            <person name="Maekelae M.R."/>
            <person name="Malavazi I."/>
            <person name="Melin P."/>
            <person name="Meyer V."/>
            <person name="Mielnichuk N."/>
            <person name="Miskei M."/>
            <person name="Molnar A.P."/>
            <person name="Mule G."/>
            <person name="Ngan C.Y."/>
            <person name="Orejas M."/>
            <person name="Orosz E."/>
            <person name="Ouedraogo J.P."/>
            <person name="Overkamp K.M."/>
            <person name="Park H.-S."/>
            <person name="Perrone G."/>
            <person name="Piumi F."/>
            <person name="Punt P.J."/>
            <person name="Ram A.F."/>
            <person name="Ramon A."/>
            <person name="Rauscher S."/>
            <person name="Record E."/>
            <person name="Riano-Pachon D.M."/>
            <person name="Robert V."/>
            <person name="Roehrig J."/>
            <person name="Ruller R."/>
            <person name="Salamov A."/>
            <person name="Salih N.S."/>
            <person name="Samson R.A."/>
            <person name="Sandor E."/>
            <person name="Sanguinetti M."/>
            <person name="Schuetze T."/>
            <person name="Sepcic K."/>
            <person name="Shelest E."/>
            <person name="Sherlock G."/>
            <person name="Sophianopoulou V."/>
            <person name="Squina F.M."/>
            <person name="Sun H."/>
            <person name="Susca A."/>
            <person name="Todd R.B."/>
            <person name="Tsang A."/>
            <person name="Unkles S.E."/>
            <person name="van de Wiele N."/>
            <person name="van Rossen-Uffink D."/>
            <person name="Oliveira J.V."/>
            <person name="Vesth T.C."/>
            <person name="Visser J."/>
            <person name="Yu J.-H."/>
            <person name="Zhou M."/>
            <person name="Andersen M.R."/>
            <person name="Archer D.B."/>
            <person name="Baker S.E."/>
            <person name="Benoit I."/>
            <person name="Brakhage A.A."/>
            <person name="Braus G.H."/>
            <person name="Fischer R."/>
            <person name="Frisvad J.C."/>
            <person name="Goldman G.H."/>
            <person name="Houbraken J."/>
            <person name="Oakley B."/>
            <person name="Pocsi I."/>
            <person name="Scazzocchio C."/>
            <person name="Seiboth B."/>
            <person name="vanKuyk P.A."/>
            <person name="Wortman J."/>
            <person name="Dyer P.S."/>
            <person name="Grigoriev I.V."/>
        </authorList>
    </citation>
    <scope>NUCLEOTIDE SEQUENCE [LARGE SCALE GENOMIC DNA]</scope>
    <source>
        <strain evidence="2">CBS 101740 / IMI 381727 / IBT 21946</strain>
    </source>
</reference>
<sequence>MPCSGTTNTPTISATPSPNFLDLPLKIRNNIYKQVLAIPHPLHIFQDPGCPLEAFAPEKPCFWLALTCVNRLISNETRKILYSVTQFTLQEMETTCHQGTLLESFLNCIGATNSGILSHLCVNFPAIERLSGASGEIRLTEHGLRRLLLLRQSCTGLKTLEILIFGQLTSNLFINDQINEFARKIFLEVDAQIRGIAPLNTIVVRIYTSSIPPVAVREFLQRLGWTVKLGDA</sequence>
<name>A0A1L9UK22_ASPBC</name>
<evidence type="ECO:0008006" key="3">
    <source>
        <dbReference type="Google" id="ProtNLM"/>
    </source>
</evidence>
<proteinExistence type="predicted"/>
<dbReference type="OrthoDB" id="62952at2759"/>
<dbReference type="PANTHER" id="PTHR42085:SF2">
    <property type="entry name" value="F-BOX DOMAIN-CONTAINING PROTEIN"/>
    <property type="match status" value="1"/>
</dbReference>
<accession>A0A1L9UK22</accession>
<organism evidence="1 2">
    <name type="scientific">Aspergillus brasiliensis (strain CBS 101740 / IMI 381727 / IBT 21946)</name>
    <dbReference type="NCBI Taxonomy" id="767769"/>
    <lineage>
        <taxon>Eukaryota</taxon>
        <taxon>Fungi</taxon>
        <taxon>Dikarya</taxon>
        <taxon>Ascomycota</taxon>
        <taxon>Pezizomycotina</taxon>
        <taxon>Eurotiomycetes</taxon>
        <taxon>Eurotiomycetidae</taxon>
        <taxon>Eurotiales</taxon>
        <taxon>Aspergillaceae</taxon>
        <taxon>Aspergillus</taxon>
        <taxon>Aspergillus subgen. Circumdati</taxon>
    </lineage>
</organism>
<dbReference type="InterPro" id="IPR038883">
    <property type="entry name" value="AN11006-like"/>
</dbReference>
<dbReference type="OMA" id="SFLNCIG"/>
<evidence type="ECO:0000313" key="2">
    <source>
        <dbReference type="Proteomes" id="UP000184499"/>
    </source>
</evidence>